<evidence type="ECO:0000313" key="3">
    <source>
        <dbReference type="EMBL" id="KAK3927139.1"/>
    </source>
</evidence>
<feature type="region of interest" description="Disordered" evidence="2">
    <location>
        <begin position="336"/>
        <end position="361"/>
    </location>
</feature>
<keyword evidence="1" id="KW-0175">Coiled coil</keyword>
<reference evidence="3" key="1">
    <citation type="submission" date="2021-07" db="EMBL/GenBank/DDBJ databases">
        <authorList>
            <person name="Catto M.A."/>
            <person name="Jacobson A."/>
            <person name="Kennedy G."/>
            <person name="Labadie P."/>
            <person name="Hunt B.G."/>
            <person name="Srinivasan R."/>
        </authorList>
    </citation>
    <scope>NUCLEOTIDE SEQUENCE</scope>
    <source>
        <strain evidence="3">PL_HMW_Pooled</strain>
        <tissue evidence="3">Head</tissue>
    </source>
</reference>
<reference evidence="3" key="2">
    <citation type="journal article" date="2023" name="BMC Genomics">
        <title>Pest status, molecular evolution, and epigenetic factors derived from the genome assembly of Frankliniella fusca, a thysanopteran phytovirus vector.</title>
        <authorList>
            <person name="Catto M.A."/>
            <person name="Labadie P.E."/>
            <person name="Jacobson A.L."/>
            <person name="Kennedy G.G."/>
            <person name="Srinivasan R."/>
            <person name="Hunt B.G."/>
        </authorList>
    </citation>
    <scope>NUCLEOTIDE SEQUENCE</scope>
    <source>
        <strain evidence="3">PL_HMW_Pooled</strain>
    </source>
</reference>
<name>A0AAE1LQG1_9NEOP</name>
<feature type="coiled-coil region" evidence="1">
    <location>
        <begin position="36"/>
        <end position="144"/>
    </location>
</feature>
<comment type="caution">
    <text evidence="3">The sequence shown here is derived from an EMBL/GenBank/DDBJ whole genome shotgun (WGS) entry which is preliminary data.</text>
</comment>
<evidence type="ECO:0000313" key="4">
    <source>
        <dbReference type="Proteomes" id="UP001219518"/>
    </source>
</evidence>
<dbReference type="Gene3D" id="1.20.5.340">
    <property type="match status" value="1"/>
</dbReference>
<feature type="compositionally biased region" description="Basic and acidic residues" evidence="2">
    <location>
        <begin position="219"/>
        <end position="231"/>
    </location>
</feature>
<dbReference type="EMBL" id="JAHWGI010001278">
    <property type="protein sequence ID" value="KAK3927139.1"/>
    <property type="molecule type" value="Genomic_DNA"/>
</dbReference>
<feature type="compositionally biased region" description="Low complexity" evidence="2">
    <location>
        <begin position="232"/>
        <end position="249"/>
    </location>
</feature>
<feature type="compositionally biased region" description="Low complexity" evidence="2">
    <location>
        <begin position="401"/>
        <end position="411"/>
    </location>
</feature>
<feature type="compositionally biased region" description="Basic and acidic residues" evidence="2">
    <location>
        <begin position="250"/>
        <end position="265"/>
    </location>
</feature>
<sequence>MLNQWEVVRELRLDLSEMLAQYRDCFSEVSRQTRWYRDLREAYQDLRSHAENVKREALLTVNSSQREVDALKRQFNAQSLQLCQLKEQLWEAEQGRQRAESETEELQGRLENYSQQICQFKSRLESLQTQLKETQARMEMSEEQVELRRLRDFRDIWERVARSLADVHQQDKDCWSGLQWCESTESEDRQKREAKLEATLGLLLVEAGRRHRANASGGRDGDRDAVVKDCDSGSTDGSASGSASASSSTRSRDREAKTTSTERTEGAGAGTGAGTGAGAGSDTNQGQLQGVLEENQQLRGQLGQLRAHNASLASQEQYEESARCLADLTSSLEAEAETGAAGQWPGDALAPRTGTGTGTGITHPISRVAGLVSRRDPLAALENVTQPSLSASRRAPGPGVCGRVSRASSSGGSSGGRLFDHHHDHHHQRRHRCSPDLGASAPWDYSDHADLCDSGFW</sequence>
<dbReference type="SUPFAM" id="SSF57997">
    <property type="entry name" value="Tropomyosin"/>
    <property type="match status" value="1"/>
</dbReference>
<accession>A0AAE1LQG1</accession>
<feature type="compositionally biased region" description="Basic residues" evidence="2">
    <location>
        <begin position="423"/>
        <end position="432"/>
    </location>
</feature>
<dbReference type="Proteomes" id="UP001219518">
    <property type="component" value="Unassembled WGS sequence"/>
</dbReference>
<proteinExistence type="predicted"/>
<feature type="region of interest" description="Disordered" evidence="2">
    <location>
        <begin position="211"/>
        <end position="285"/>
    </location>
</feature>
<dbReference type="AlphaFoldDB" id="A0AAE1LQG1"/>
<organism evidence="3 4">
    <name type="scientific">Frankliniella fusca</name>
    <dbReference type="NCBI Taxonomy" id="407009"/>
    <lineage>
        <taxon>Eukaryota</taxon>
        <taxon>Metazoa</taxon>
        <taxon>Ecdysozoa</taxon>
        <taxon>Arthropoda</taxon>
        <taxon>Hexapoda</taxon>
        <taxon>Insecta</taxon>
        <taxon>Pterygota</taxon>
        <taxon>Neoptera</taxon>
        <taxon>Paraneoptera</taxon>
        <taxon>Thysanoptera</taxon>
        <taxon>Terebrantia</taxon>
        <taxon>Thripoidea</taxon>
        <taxon>Thripidae</taxon>
        <taxon>Frankliniella</taxon>
    </lineage>
</organism>
<evidence type="ECO:0000256" key="2">
    <source>
        <dbReference type="SAM" id="MobiDB-lite"/>
    </source>
</evidence>
<keyword evidence="4" id="KW-1185">Reference proteome</keyword>
<feature type="non-terminal residue" evidence="3">
    <location>
        <position position="1"/>
    </location>
</feature>
<feature type="compositionally biased region" description="Gly residues" evidence="2">
    <location>
        <begin position="267"/>
        <end position="279"/>
    </location>
</feature>
<gene>
    <name evidence="3" type="ORF">KUF71_015445</name>
</gene>
<evidence type="ECO:0000256" key="1">
    <source>
        <dbReference type="SAM" id="Coils"/>
    </source>
</evidence>
<feature type="region of interest" description="Disordered" evidence="2">
    <location>
        <begin position="389"/>
        <end position="433"/>
    </location>
</feature>
<protein>
    <submittedName>
        <fullName evidence="3">Golgin subfamily A member 3</fullName>
    </submittedName>
</protein>